<evidence type="ECO:0000256" key="7">
    <source>
        <dbReference type="ARBA" id="ARBA00023136"/>
    </source>
</evidence>
<dbReference type="AlphaFoldDB" id="A0A081BLL1"/>
<feature type="domain" description="Glycosyltransferase 2-like" evidence="10">
    <location>
        <begin position="16"/>
        <end position="177"/>
    </location>
</feature>
<dbReference type="GO" id="GO:0005886">
    <property type="term" value="C:plasma membrane"/>
    <property type="evidence" value="ECO:0007669"/>
    <property type="project" value="UniProtKB-SubCell"/>
</dbReference>
<dbReference type="InterPro" id="IPR050256">
    <property type="entry name" value="Glycosyltransferase_2"/>
</dbReference>
<dbReference type="PANTHER" id="PTHR48090:SF1">
    <property type="entry name" value="PROPHAGE BACTOPRENOL GLUCOSYL TRANSFERASE HOMOLOG"/>
    <property type="match status" value="1"/>
</dbReference>
<keyword evidence="3" id="KW-0328">Glycosyltransferase</keyword>
<protein>
    <submittedName>
        <fullName evidence="11">Glycosyl transferase family 2</fullName>
    </submittedName>
</protein>
<keyword evidence="6 9" id="KW-1133">Transmembrane helix</keyword>
<dbReference type="PANTHER" id="PTHR48090">
    <property type="entry name" value="UNDECAPRENYL-PHOSPHATE 4-DEOXY-4-FORMAMIDO-L-ARABINOSE TRANSFERASE-RELATED"/>
    <property type="match status" value="1"/>
</dbReference>
<reference evidence="11" key="1">
    <citation type="journal article" date="2015" name="PeerJ">
        <title>First genomic representation of candidate bacterial phylum KSB3 points to enhanced environmental sensing as a trigger of wastewater bulking.</title>
        <authorList>
            <person name="Sekiguchi Y."/>
            <person name="Ohashi A."/>
            <person name="Parks D.H."/>
            <person name="Yamauchi T."/>
            <person name="Tyson G.W."/>
            <person name="Hugenholtz P."/>
        </authorList>
    </citation>
    <scope>NUCLEOTIDE SEQUENCE [LARGE SCALE GENOMIC DNA]</scope>
</reference>
<keyword evidence="12" id="KW-1185">Reference proteome</keyword>
<evidence type="ECO:0000256" key="5">
    <source>
        <dbReference type="ARBA" id="ARBA00022692"/>
    </source>
</evidence>
<evidence type="ECO:0000313" key="12">
    <source>
        <dbReference type="Proteomes" id="UP000030700"/>
    </source>
</evidence>
<evidence type="ECO:0000256" key="4">
    <source>
        <dbReference type="ARBA" id="ARBA00022679"/>
    </source>
</evidence>
<keyword evidence="5 9" id="KW-0812">Transmembrane</keyword>
<dbReference type="STRING" id="1499966.U14_02520"/>
<feature type="transmembrane region" description="Helical" evidence="9">
    <location>
        <begin position="239"/>
        <end position="260"/>
    </location>
</feature>
<accession>A0A081BLL1</accession>
<evidence type="ECO:0000256" key="9">
    <source>
        <dbReference type="SAM" id="Phobius"/>
    </source>
</evidence>
<dbReference type="Gene3D" id="3.90.550.10">
    <property type="entry name" value="Spore Coat Polysaccharide Biosynthesis Protein SpsA, Chain A"/>
    <property type="match status" value="1"/>
</dbReference>
<proteinExistence type="inferred from homology"/>
<name>A0A081BLL1_9BACT</name>
<feature type="transmembrane region" description="Helical" evidence="9">
    <location>
        <begin position="272"/>
        <end position="298"/>
    </location>
</feature>
<dbReference type="Pfam" id="PF00535">
    <property type="entry name" value="Glycos_transf_2"/>
    <property type="match status" value="1"/>
</dbReference>
<evidence type="ECO:0000256" key="1">
    <source>
        <dbReference type="ARBA" id="ARBA00004651"/>
    </source>
</evidence>
<dbReference type="CDD" id="cd04187">
    <property type="entry name" value="DPM1_like_bac"/>
    <property type="match status" value="1"/>
</dbReference>
<evidence type="ECO:0000256" key="8">
    <source>
        <dbReference type="ARBA" id="ARBA00038152"/>
    </source>
</evidence>
<comment type="similarity">
    <text evidence="8">Belongs to the glycosyltransferase 2 family. GtrB subfamily.</text>
</comment>
<sequence length="326" mass="37836">MPFAACQEKSCMKRVSLVFPVYNEEEVLPLLYERVHHLLDQLPYETEVILVNDGSRDRSLEMMIRYHQEDPRFKVIDFSRNFGHQIAITAGMDAATGDAVILMDADLQDPPELLPQFLQKWEEGFQVVYAVRKKRKEHIFKRVAYFIFYRLLQKISNIRIPLDSGDFCLMDRTVIDAIKNMGERRRFVRGLRSWVGFKQVGLEYERDKRQAGEVKYTFSKLMRLALDGIFSFSYFPLQIASYLGFVVSALSFVAMTIYLYKKLFIHPDEPPGFPTLITVALFLGGIQLLSLGVIGEYIGRIYDEVKRRPTYIVRAAYGCSFEKEKA</sequence>
<organism evidence="11">
    <name type="scientific">Candidatus Moduliflexus flocculans</name>
    <dbReference type="NCBI Taxonomy" id="1499966"/>
    <lineage>
        <taxon>Bacteria</taxon>
        <taxon>Candidatus Moduliflexota</taxon>
        <taxon>Candidatus Moduliflexia</taxon>
        <taxon>Candidatus Moduliflexales</taxon>
        <taxon>Candidatus Moduliflexaceae</taxon>
    </lineage>
</organism>
<dbReference type="FunFam" id="3.90.550.10:FF:000079">
    <property type="entry name" value="Probable glycosyl transferase"/>
    <property type="match status" value="1"/>
</dbReference>
<gene>
    <name evidence="11" type="ORF">U14_02520</name>
</gene>
<evidence type="ECO:0000256" key="6">
    <source>
        <dbReference type="ARBA" id="ARBA00022989"/>
    </source>
</evidence>
<dbReference type="InterPro" id="IPR029044">
    <property type="entry name" value="Nucleotide-diphossugar_trans"/>
</dbReference>
<dbReference type="InterPro" id="IPR001173">
    <property type="entry name" value="Glyco_trans_2-like"/>
</dbReference>
<dbReference type="EMBL" id="DF820457">
    <property type="protein sequence ID" value="GAK51277.1"/>
    <property type="molecule type" value="Genomic_DNA"/>
</dbReference>
<evidence type="ECO:0000256" key="3">
    <source>
        <dbReference type="ARBA" id="ARBA00022676"/>
    </source>
</evidence>
<keyword evidence="7 9" id="KW-0472">Membrane</keyword>
<evidence type="ECO:0000256" key="2">
    <source>
        <dbReference type="ARBA" id="ARBA00022475"/>
    </source>
</evidence>
<comment type="subcellular location">
    <subcellularLocation>
        <location evidence="1">Cell membrane</location>
        <topology evidence="1">Multi-pass membrane protein</topology>
    </subcellularLocation>
</comment>
<dbReference type="HOGENOM" id="CLU_033536_0_1_0"/>
<dbReference type="Proteomes" id="UP000030700">
    <property type="component" value="Unassembled WGS sequence"/>
</dbReference>
<keyword evidence="2" id="KW-1003">Cell membrane</keyword>
<evidence type="ECO:0000259" key="10">
    <source>
        <dbReference type="Pfam" id="PF00535"/>
    </source>
</evidence>
<evidence type="ECO:0000313" key="11">
    <source>
        <dbReference type="EMBL" id="GAK51277.1"/>
    </source>
</evidence>
<dbReference type="SUPFAM" id="SSF53448">
    <property type="entry name" value="Nucleotide-diphospho-sugar transferases"/>
    <property type="match status" value="1"/>
</dbReference>
<dbReference type="GO" id="GO:0016757">
    <property type="term" value="F:glycosyltransferase activity"/>
    <property type="evidence" value="ECO:0007669"/>
    <property type="project" value="UniProtKB-KW"/>
</dbReference>
<keyword evidence="4 11" id="KW-0808">Transferase</keyword>